<protein>
    <submittedName>
        <fullName evidence="1">Uncharacterized protein</fullName>
    </submittedName>
</protein>
<dbReference type="AlphaFoldDB" id="A0A176WL95"/>
<gene>
    <name evidence="1" type="ORF">AXG93_2852s1200</name>
</gene>
<dbReference type="Proteomes" id="UP000077202">
    <property type="component" value="Unassembled WGS sequence"/>
</dbReference>
<name>A0A176WL95_MARPO</name>
<evidence type="ECO:0000313" key="1">
    <source>
        <dbReference type="EMBL" id="OAE33401.1"/>
    </source>
</evidence>
<evidence type="ECO:0000313" key="2">
    <source>
        <dbReference type="Proteomes" id="UP000077202"/>
    </source>
</evidence>
<dbReference type="EMBL" id="LVLJ01000655">
    <property type="protein sequence ID" value="OAE33401.1"/>
    <property type="molecule type" value="Genomic_DNA"/>
</dbReference>
<comment type="caution">
    <text evidence="1">The sequence shown here is derived from an EMBL/GenBank/DDBJ whole genome shotgun (WGS) entry which is preliminary data.</text>
</comment>
<organism evidence="1 2">
    <name type="scientific">Marchantia polymorpha subsp. ruderalis</name>
    <dbReference type="NCBI Taxonomy" id="1480154"/>
    <lineage>
        <taxon>Eukaryota</taxon>
        <taxon>Viridiplantae</taxon>
        <taxon>Streptophyta</taxon>
        <taxon>Embryophyta</taxon>
        <taxon>Marchantiophyta</taxon>
        <taxon>Marchantiopsida</taxon>
        <taxon>Marchantiidae</taxon>
        <taxon>Marchantiales</taxon>
        <taxon>Marchantiaceae</taxon>
        <taxon>Marchantia</taxon>
    </lineage>
</organism>
<keyword evidence="2" id="KW-1185">Reference proteome</keyword>
<reference evidence="1" key="1">
    <citation type="submission" date="2016-03" db="EMBL/GenBank/DDBJ databases">
        <title>Mechanisms controlling the formation of the plant cell surface in tip-growing cells are functionally conserved among land plants.</title>
        <authorList>
            <person name="Honkanen S."/>
            <person name="Jones V.A."/>
            <person name="Morieri G."/>
            <person name="Champion C."/>
            <person name="Hetherington A.J."/>
            <person name="Kelly S."/>
            <person name="Saint-Marcoux D."/>
            <person name="Proust H."/>
            <person name="Prescott H."/>
            <person name="Dolan L."/>
        </authorList>
    </citation>
    <scope>NUCLEOTIDE SEQUENCE [LARGE SCALE GENOMIC DNA]</scope>
    <source>
        <tissue evidence="1">Whole gametophyte</tissue>
    </source>
</reference>
<accession>A0A176WL95</accession>
<proteinExistence type="predicted"/>
<sequence>MLQLGVNSCVSMSEIVRCEHKNGEYDKTASSASFLPIPSGNGKRLGSAQKSGTLCLPISSHDHNRLEIWNGLENPTICNMERTTSPRPNATSTGFHDRAIPTFGGRQRRSPRMYFRHQASVSNYFESFEEFRVTGVSIHTAPANVNPDVDPTWFGLDSELPGPEDESQKVENMSIVFTDVVPVVVNLRNLWLRIDFKLSKNGVNRTVSYMDFNRVYDFGWIDGKRTKVETIVAHLKTCLWRGEDAHVVKITTHLVHGYFYGKQRWFGLMQMVLRVGSTEIILGDKKYHVGTGPWPEEVPYKYGYQGSSNTWFGETE</sequence>